<evidence type="ECO:0000256" key="1">
    <source>
        <dbReference type="SAM" id="Phobius"/>
    </source>
</evidence>
<keyword evidence="3" id="KW-1185">Reference proteome</keyword>
<gene>
    <name evidence="2" type="ORF">GCM10007071_18650</name>
</gene>
<evidence type="ECO:0000313" key="3">
    <source>
        <dbReference type="Proteomes" id="UP000601597"/>
    </source>
</evidence>
<name>A0ABQ3AZ33_9GAMM</name>
<evidence type="ECO:0000313" key="2">
    <source>
        <dbReference type="EMBL" id="GGY71918.1"/>
    </source>
</evidence>
<feature type="transmembrane region" description="Helical" evidence="1">
    <location>
        <begin position="20"/>
        <end position="43"/>
    </location>
</feature>
<dbReference type="Proteomes" id="UP000601597">
    <property type="component" value="Unassembled WGS sequence"/>
</dbReference>
<feature type="transmembrane region" description="Helical" evidence="1">
    <location>
        <begin position="64"/>
        <end position="96"/>
    </location>
</feature>
<dbReference type="EMBL" id="BMXV01000004">
    <property type="protein sequence ID" value="GGY71918.1"/>
    <property type="molecule type" value="Genomic_DNA"/>
</dbReference>
<sequence>MESHVEQDFAAEKNTVWLVYILHVLGFFTGGLTSLAAIIVNYVKLSDLKSNVAISHFRWQIRTFWWSMLFGAISLVLTYFLIGLLGFVILFIWFVYRLVVGMINLNSNNGMYGVAEGA</sequence>
<comment type="caution">
    <text evidence="2">The sequence shown here is derived from an EMBL/GenBank/DDBJ whole genome shotgun (WGS) entry which is preliminary data.</text>
</comment>
<protein>
    <submittedName>
        <fullName evidence="2">Membrane protein</fullName>
    </submittedName>
</protein>
<keyword evidence="1" id="KW-0812">Transmembrane</keyword>
<organism evidence="2 3">
    <name type="scientific">Marinobacter zhanjiangensis</name>
    <dbReference type="NCBI Taxonomy" id="578215"/>
    <lineage>
        <taxon>Bacteria</taxon>
        <taxon>Pseudomonadati</taxon>
        <taxon>Pseudomonadota</taxon>
        <taxon>Gammaproteobacteria</taxon>
        <taxon>Pseudomonadales</taxon>
        <taxon>Marinobacteraceae</taxon>
        <taxon>Marinobacter</taxon>
    </lineage>
</organism>
<reference evidence="3" key="1">
    <citation type="journal article" date="2019" name="Int. J. Syst. Evol. Microbiol.">
        <title>The Global Catalogue of Microorganisms (GCM) 10K type strain sequencing project: providing services to taxonomists for standard genome sequencing and annotation.</title>
        <authorList>
            <consortium name="The Broad Institute Genomics Platform"/>
            <consortium name="The Broad Institute Genome Sequencing Center for Infectious Disease"/>
            <person name="Wu L."/>
            <person name="Ma J."/>
        </authorList>
    </citation>
    <scope>NUCLEOTIDE SEQUENCE [LARGE SCALE GENOMIC DNA]</scope>
    <source>
        <strain evidence="3">KCTC 22280</strain>
    </source>
</reference>
<dbReference type="RefSeq" id="WP_189575721.1">
    <property type="nucleotide sequence ID" value="NZ_BMXV01000004.1"/>
</dbReference>
<proteinExistence type="predicted"/>
<accession>A0ABQ3AZ33</accession>
<keyword evidence="1" id="KW-0472">Membrane</keyword>
<keyword evidence="1" id="KW-1133">Transmembrane helix</keyword>